<dbReference type="AlphaFoldDB" id="A0A504Z3W9"/>
<proteinExistence type="predicted"/>
<evidence type="ECO:0000313" key="1">
    <source>
        <dbReference type="EMBL" id="TPP67445.1"/>
    </source>
</evidence>
<accession>A0A504Z3W9</accession>
<dbReference type="Proteomes" id="UP000316759">
    <property type="component" value="Unassembled WGS sequence"/>
</dbReference>
<keyword evidence="2" id="KW-1185">Reference proteome</keyword>
<protein>
    <submittedName>
        <fullName evidence="1">Uncharacterized protein</fullName>
    </submittedName>
</protein>
<reference evidence="1 2" key="1">
    <citation type="submission" date="2019-04" db="EMBL/GenBank/DDBJ databases">
        <title>Annotation for the trematode Fasciola gigantica.</title>
        <authorList>
            <person name="Choi Y.-J."/>
        </authorList>
    </citation>
    <scope>NUCLEOTIDE SEQUENCE [LARGE SCALE GENOMIC DNA]</scope>
    <source>
        <strain evidence="1">Uganda_cow_1</strain>
    </source>
</reference>
<dbReference type="OrthoDB" id="6235707at2759"/>
<name>A0A504Z3W9_FASGI</name>
<dbReference type="EMBL" id="SUNJ01000678">
    <property type="protein sequence ID" value="TPP67445.1"/>
    <property type="molecule type" value="Genomic_DNA"/>
</dbReference>
<gene>
    <name evidence="1" type="ORF">FGIG_10223</name>
</gene>
<organism evidence="1 2">
    <name type="scientific">Fasciola gigantica</name>
    <name type="common">Giant liver fluke</name>
    <dbReference type="NCBI Taxonomy" id="46835"/>
    <lineage>
        <taxon>Eukaryota</taxon>
        <taxon>Metazoa</taxon>
        <taxon>Spiralia</taxon>
        <taxon>Lophotrochozoa</taxon>
        <taxon>Platyhelminthes</taxon>
        <taxon>Trematoda</taxon>
        <taxon>Digenea</taxon>
        <taxon>Plagiorchiida</taxon>
        <taxon>Echinostomata</taxon>
        <taxon>Echinostomatoidea</taxon>
        <taxon>Fasciolidae</taxon>
        <taxon>Fasciola</taxon>
    </lineage>
</organism>
<sequence length="134" mass="14604">MNHCLPLLPVCAQHLVLLNPAPQLPTLNADDAASSPCPCDRTPALSASDVQADDSYPNVNEFVNEEQSRKTQKNCTASKKISLNRTSRITSTETVSKRSHERGRFAAAYTIPVTTVCRGRIWSCLHGTGNCVVH</sequence>
<evidence type="ECO:0000313" key="2">
    <source>
        <dbReference type="Proteomes" id="UP000316759"/>
    </source>
</evidence>
<comment type="caution">
    <text evidence="1">The sequence shown here is derived from an EMBL/GenBank/DDBJ whole genome shotgun (WGS) entry which is preliminary data.</text>
</comment>